<reference evidence="1" key="1">
    <citation type="journal article" date="2020" name="Stud. Mycol.">
        <title>101 Dothideomycetes genomes: a test case for predicting lifestyles and emergence of pathogens.</title>
        <authorList>
            <person name="Haridas S."/>
            <person name="Albert R."/>
            <person name="Binder M."/>
            <person name="Bloem J."/>
            <person name="Labutti K."/>
            <person name="Salamov A."/>
            <person name="Andreopoulos B."/>
            <person name="Baker S."/>
            <person name="Barry K."/>
            <person name="Bills G."/>
            <person name="Bluhm B."/>
            <person name="Cannon C."/>
            <person name="Castanera R."/>
            <person name="Culley D."/>
            <person name="Daum C."/>
            <person name="Ezra D."/>
            <person name="Gonzalez J."/>
            <person name="Henrissat B."/>
            <person name="Kuo A."/>
            <person name="Liang C."/>
            <person name="Lipzen A."/>
            <person name="Lutzoni F."/>
            <person name="Magnuson J."/>
            <person name="Mondo S."/>
            <person name="Nolan M."/>
            <person name="Ohm R."/>
            <person name="Pangilinan J."/>
            <person name="Park H.-J."/>
            <person name="Ramirez L."/>
            <person name="Alfaro M."/>
            <person name="Sun H."/>
            <person name="Tritt A."/>
            <person name="Yoshinaga Y."/>
            <person name="Zwiers L.-H."/>
            <person name="Turgeon B."/>
            <person name="Goodwin S."/>
            <person name="Spatafora J."/>
            <person name="Crous P."/>
            <person name="Grigoriev I."/>
        </authorList>
    </citation>
    <scope>NUCLEOTIDE SEQUENCE</scope>
    <source>
        <strain evidence="1">CBS 122681</strain>
    </source>
</reference>
<sequence length="285" mass="32061">MVMDCPDLKTIPGTSIQNHPPVKLGLGALLWILQINTASYTRTRQAAEKCHTSEKFQENAIGFINRTTQKEGYTKWLQSQESSYLVLHQLEASMNNGEFAYFSAQFIAAWKTNPVFYVLYGFDSSGGEPRSVHLWVLRNLIHQILLLHPLQNAFNWPHSLPPGVLDPGVLQNLLELCLKNLLKSHATSSNTIFLVVQGLDRYRDQEGAKSVFHYLLNLPQRMVDVGCPGYLKVLLSPPIPGGEISGMLRDSRFLIDFREEYAGPPLSTEAIHHKLRGSMTIGRYG</sequence>
<dbReference type="AlphaFoldDB" id="A0A6A6SGD1"/>
<protein>
    <submittedName>
        <fullName evidence="1">Uncharacterized protein</fullName>
    </submittedName>
</protein>
<keyword evidence="2" id="KW-1185">Reference proteome</keyword>
<gene>
    <name evidence="1" type="ORF">K491DRAFT_751504</name>
</gene>
<evidence type="ECO:0000313" key="2">
    <source>
        <dbReference type="Proteomes" id="UP000799324"/>
    </source>
</evidence>
<accession>A0A6A6SGD1</accession>
<proteinExistence type="predicted"/>
<dbReference type="Proteomes" id="UP000799324">
    <property type="component" value="Unassembled WGS sequence"/>
</dbReference>
<name>A0A6A6SGD1_9PLEO</name>
<dbReference type="EMBL" id="MU005233">
    <property type="protein sequence ID" value="KAF2646955.1"/>
    <property type="molecule type" value="Genomic_DNA"/>
</dbReference>
<evidence type="ECO:0000313" key="1">
    <source>
        <dbReference type="EMBL" id="KAF2646955.1"/>
    </source>
</evidence>
<organism evidence="1 2">
    <name type="scientific">Lophiostoma macrostomum CBS 122681</name>
    <dbReference type="NCBI Taxonomy" id="1314788"/>
    <lineage>
        <taxon>Eukaryota</taxon>
        <taxon>Fungi</taxon>
        <taxon>Dikarya</taxon>
        <taxon>Ascomycota</taxon>
        <taxon>Pezizomycotina</taxon>
        <taxon>Dothideomycetes</taxon>
        <taxon>Pleosporomycetidae</taxon>
        <taxon>Pleosporales</taxon>
        <taxon>Lophiostomataceae</taxon>
        <taxon>Lophiostoma</taxon>
    </lineage>
</organism>